<dbReference type="PROSITE" id="PS51900">
    <property type="entry name" value="CB"/>
    <property type="match status" value="1"/>
</dbReference>
<evidence type="ECO:0000256" key="1">
    <source>
        <dbReference type="ARBA" id="ARBA00008857"/>
    </source>
</evidence>
<reference evidence="8 9" key="1">
    <citation type="submission" date="2018-06" db="EMBL/GenBank/DDBJ databases">
        <authorList>
            <consortium name="Pathogen Informatics"/>
            <person name="Doyle S."/>
        </authorList>
    </citation>
    <scope>NUCLEOTIDE SEQUENCE [LARGE SCALE GENOMIC DNA]</scope>
    <source>
        <strain evidence="8 9">NCTC11227</strain>
    </source>
</reference>
<dbReference type="InterPro" id="IPR050808">
    <property type="entry name" value="Phage_Integrase"/>
</dbReference>
<keyword evidence="4" id="KW-0233">DNA recombination</keyword>
<gene>
    <name evidence="8" type="primary">intS</name>
    <name evidence="8" type="ORF">NCTC11227_01515</name>
</gene>
<organism evidence="8 9">
    <name type="scientific">Moraxella ovis</name>
    <dbReference type="NCBI Taxonomy" id="29433"/>
    <lineage>
        <taxon>Bacteria</taxon>
        <taxon>Pseudomonadati</taxon>
        <taxon>Pseudomonadota</taxon>
        <taxon>Gammaproteobacteria</taxon>
        <taxon>Moraxellales</taxon>
        <taxon>Moraxellaceae</taxon>
        <taxon>Moraxella</taxon>
    </lineage>
</organism>
<keyword evidence="3 5" id="KW-0238">DNA-binding</keyword>
<dbReference type="InterPro" id="IPR010998">
    <property type="entry name" value="Integrase_recombinase_N"/>
</dbReference>
<dbReference type="EMBL" id="UGPW01000001">
    <property type="protein sequence ID" value="STY87502.1"/>
    <property type="molecule type" value="Genomic_DNA"/>
</dbReference>
<dbReference type="InterPro" id="IPR038488">
    <property type="entry name" value="Integrase_DNA-bd_sf"/>
</dbReference>
<evidence type="ECO:0000313" key="8">
    <source>
        <dbReference type="EMBL" id="STY87502.1"/>
    </source>
</evidence>
<dbReference type="Gene3D" id="1.10.150.130">
    <property type="match status" value="1"/>
</dbReference>
<feature type="domain" description="Core-binding (CB)" evidence="7">
    <location>
        <begin position="101"/>
        <end position="182"/>
    </location>
</feature>
<protein>
    <submittedName>
        <fullName evidence="8">Prophage CPS-53 integrase</fullName>
    </submittedName>
</protein>
<dbReference type="RefSeq" id="WP_063514377.1">
    <property type="nucleotide sequence ID" value="NZ_CP011158.1"/>
</dbReference>
<dbReference type="Gene3D" id="3.30.160.390">
    <property type="entry name" value="Integrase, DNA-binding domain"/>
    <property type="match status" value="1"/>
</dbReference>
<feature type="domain" description="Tyr recombinase" evidence="6">
    <location>
        <begin position="205"/>
        <end position="384"/>
    </location>
</feature>
<dbReference type="GO" id="GO:0003677">
    <property type="term" value="F:DNA binding"/>
    <property type="evidence" value="ECO:0007669"/>
    <property type="project" value="UniProtKB-UniRule"/>
</dbReference>
<dbReference type="AlphaFoldDB" id="A0A378PL52"/>
<dbReference type="InterPro" id="IPR044068">
    <property type="entry name" value="CB"/>
</dbReference>
<sequence length="443" mass="51051">MSLTDTAIKKLKPSEKCKPNRPDKYADGGGLWLYVRNTGNKVFMAVYRYMGKQHEITLGKYPAMSLSHARSENLKIRELLEQGKNPKDIIKAEKAKKDNQTSFDFFAQKWLHHQKNTVSGKTYERDLSIYNNHIKKAFGTKDIHAVNLTDILTLTENLTNQGATYTARRIIGQLNSIYSFVVLKQLTPNLYNPIPRNIRRTITHKETKYARIKIQELPKLMQGIDTANIEPMTRYGFYLLAYTFVRTGELLGMTWQEIDLNAKVWRIPAHRMKNGLPHIVPLAPQVIEILQEIKSFGFNSDYVLYSNRSKTGTMSENAFTTALKRMGYQGKMTGHGFRGLASTSLYEMQYNPKAIELQLAHISRDKTERAYNDAEMLPKRIQMMNDWANIIDEVRQGDFKTYQNRLTADTSTDQLTLFLERLNQKEKSMNTTTAPLLEIQAMQ</sequence>
<dbReference type="InterPro" id="IPR013762">
    <property type="entry name" value="Integrase-like_cat_sf"/>
</dbReference>
<dbReference type="PROSITE" id="PS51898">
    <property type="entry name" value="TYR_RECOMBINASE"/>
    <property type="match status" value="1"/>
</dbReference>
<comment type="similarity">
    <text evidence="1">Belongs to the 'phage' integrase family.</text>
</comment>
<keyword evidence="2" id="KW-0229">DNA integration</keyword>
<dbReference type="InterPro" id="IPR053876">
    <property type="entry name" value="Phage_int_M"/>
</dbReference>
<evidence type="ECO:0000259" key="7">
    <source>
        <dbReference type="PROSITE" id="PS51900"/>
    </source>
</evidence>
<dbReference type="Pfam" id="PF22022">
    <property type="entry name" value="Phage_int_M"/>
    <property type="match status" value="1"/>
</dbReference>
<evidence type="ECO:0000256" key="5">
    <source>
        <dbReference type="PROSITE-ProRule" id="PRU01248"/>
    </source>
</evidence>
<dbReference type="PANTHER" id="PTHR30629:SF2">
    <property type="entry name" value="PROPHAGE INTEGRASE INTS-RELATED"/>
    <property type="match status" value="1"/>
</dbReference>
<dbReference type="Pfam" id="PF13356">
    <property type="entry name" value="Arm-DNA-bind_3"/>
    <property type="match status" value="1"/>
</dbReference>
<dbReference type="InterPro" id="IPR025166">
    <property type="entry name" value="Integrase_DNA_bind_dom"/>
</dbReference>
<evidence type="ECO:0000256" key="2">
    <source>
        <dbReference type="ARBA" id="ARBA00022908"/>
    </source>
</evidence>
<dbReference type="Proteomes" id="UP000255102">
    <property type="component" value="Unassembled WGS sequence"/>
</dbReference>
<evidence type="ECO:0000256" key="4">
    <source>
        <dbReference type="ARBA" id="ARBA00023172"/>
    </source>
</evidence>
<dbReference type="GO" id="GO:0006310">
    <property type="term" value="P:DNA recombination"/>
    <property type="evidence" value="ECO:0007669"/>
    <property type="project" value="UniProtKB-KW"/>
</dbReference>
<evidence type="ECO:0000313" key="9">
    <source>
        <dbReference type="Proteomes" id="UP000255102"/>
    </source>
</evidence>
<evidence type="ECO:0000259" key="6">
    <source>
        <dbReference type="PROSITE" id="PS51898"/>
    </source>
</evidence>
<dbReference type="Pfam" id="PF00589">
    <property type="entry name" value="Phage_integrase"/>
    <property type="match status" value="1"/>
</dbReference>
<dbReference type="CDD" id="cd00801">
    <property type="entry name" value="INT_P4_C"/>
    <property type="match status" value="1"/>
</dbReference>
<name>A0A378PL52_9GAMM</name>
<dbReference type="InterPro" id="IPR002104">
    <property type="entry name" value="Integrase_catalytic"/>
</dbReference>
<dbReference type="Gene3D" id="1.10.443.10">
    <property type="entry name" value="Intergrase catalytic core"/>
    <property type="match status" value="1"/>
</dbReference>
<proteinExistence type="inferred from homology"/>
<dbReference type="GO" id="GO:0015074">
    <property type="term" value="P:DNA integration"/>
    <property type="evidence" value="ECO:0007669"/>
    <property type="project" value="UniProtKB-KW"/>
</dbReference>
<evidence type="ECO:0000256" key="3">
    <source>
        <dbReference type="ARBA" id="ARBA00023125"/>
    </source>
</evidence>
<dbReference type="SUPFAM" id="SSF56349">
    <property type="entry name" value="DNA breaking-rejoining enzymes"/>
    <property type="match status" value="1"/>
</dbReference>
<dbReference type="PANTHER" id="PTHR30629">
    <property type="entry name" value="PROPHAGE INTEGRASE"/>
    <property type="match status" value="1"/>
</dbReference>
<dbReference type="InterPro" id="IPR011010">
    <property type="entry name" value="DNA_brk_join_enz"/>
</dbReference>
<accession>A0A378PL52</accession>